<dbReference type="EMBL" id="MJIL01000090">
    <property type="protein sequence ID" value="OLQ72972.1"/>
    <property type="molecule type" value="Genomic_DNA"/>
</dbReference>
<dbReference type="RefSeq" id="WP_075766989.1">
    <property type="nucleotide sequence ID" value="NZ_MJIL01000090.1"/>
</dbReference>
<accession>A0A1Q9GF02</accession>
<dbReference type="InterPro" id="IPR019027">
    <property type="entry name" value="Pilus_biogenesis_CpaD-related"/>
</dbReference>
<evidence type="ECO:0000256" key="2">
    <source>
        <dbReference type="SAM" id="SignalP"/>
    </source>
</evidence>
<reference evidence="3 4" key="1">
    <citation type="submission" date="2016-09" db="EMBL/GenBank/DDBJ databases">
        <title>Photobacterium proteolyticum sp. nov. a protease producing bacterium isolated from ocean sediments of Laizhou Bay.</title>
        <authorList>
            <person name="Li Y."/>
        </authorList>
    </citation>
    <scope>NUCLEOTIDE SEQUENCE [LARGE SCALE GENOMIC DNA]</scope>
    <source>
        <strain evidence="3 4">13-12</strain>
    </source>
</reference>
<evidence type="ECO:0000313" key="3">
    <source>
        <dbReference type="EMBL" id="OLQ72972.1"/>
    </source>
</evidence>
<dbReference type="OrthoDB" id="5813391at2"/>
<name>A0A1Q9GF02_9GAMM</name>
<comment type="caution">
    <text evidence="3">The sequence shown here is derived from an EMBL/GenBank/DDBJ whole genome shotgun (WGS) entry which is preliminary data.</text>
</comment>
<dbReference type="STRING" id="1903952.BIT28_07270"/>
<evidence type="ECO:0000313" key="4">
    <source>
        <dbReference type="Proteomes" id="UP000186905"/>
    </source>
</evidence>
<keyword evidence="4" id="KW-1185">Reference proteome</keyword>
<dbReference type="Proteomes" id="UP000186905">
    <property type="component" value="Unassembled WGS sequence"/>
</dbReference>
<evidence type="ECO:0000256" key="1">
    <source>
        <dbReference type="SAM" id="MobiDB-lite"/>
    </source>
</evidence>
<keyword evidence="2" id="KW-0732">Signal</keyword>
<organism evidence="3 4">
    <name type="scientific">Photobacterium proteolyticum</name>
    <dbReference type="NCBI Taxonomy" id="1903952"/>
    <lineage>
        <taxon>Bacteria</taxon>
        <taxon>Pseudomonadati</taxon>
        <taxon>Pseudomonadota</taxon>
        <taxon>Gammaproteobacteria</taxon>
        <taxon>Vibrionales</taxon>
        <taxon>Vibrionaceae</taxon>
        <taxon>Photobacterium</taxon>
    </lineage>
</organism>
<feature type="signal peptide" evidence="2">
    <location>
        <begin position="1"/>
        <end position="17"/>
    </location>
</feature>
<feature type="region of interest" description="Disordered" evidence="1">
    <location>
        <begin position="188"/>
        <end position="207"/>
    </location>
</feature>
<dbReference type="AlphaFoldDB" id="A0A1Q9GF02"/>
<gene>
    <name evidence="3" type="ORF">BIT28_07270</name>
</gene>
<dbReference type="PROSITE" id="PS51257">
    <property type="entry name" value="PROKAR_LIPOPROTEIN"/>
    <property type="match status" value="1"/>
</dbReference>
<feature type="chain" id="PRO_5012299775" description="Pilus assembly protein CpaD" evidence="2">
    <location>
        <begin position="18"/>
        <end position="207"/>
    </location>
</feature>
<proteinExistence type="predicted"/>
<sequence length="207" mass="22293">MRIFLMLFISVLISACAGDPIQRQPEIQVEVVTHKMSVQLQGKTLSSKDKAAVTDFIYRLGNPSAMRVRIDTHTRRGAKVVPDLKVQLKQQAVYPSQVNAQYAALPASKADLTLIVETYRSVAQRCQAGKAPTTIGNSFKNSPNFGCANANALAQMVANPRDLIVGESLGATEGRKAVSTLDSYYNSGTYKTSPTSPKDGVMAGQGK</sequence>
<protein>
    <recommendedName>
        <fullName evidence="5">Pilus assembly protein CpaD</fullName>
    </recommendedName>
</protein>
<dbReference type="Pfam" id="PF09476">
    <property type="entry name" value="Pilus_CpaD"/>
    <property type="match status" value="1"/>
</dbReference>
<evidence type="ECO:0008006" key="5">
    <source>
        <dbReference type="Google" id="ProtNLM"/>
    </source>
</evidence>